<dbReference type="OrthoDB" id="5915542at2"/>
<protein>
    <submittedName>
        <fullName evidence="1">Uncharacterized protein</fullName>
    </submittedName>
</protein>
<evidence type="ECO:0000313" key="1">
    <source>
        <dbReference type="EMBL" id="SKA59704.1"/>
    </source>
</evidence>
<reference evidence="2" key="1">
    <citation type="submission" date="2017-02" db="EMBL/GenBank/DDBJ databases">
        <authorList>
            <person name="Varghese N."/>
            <person name="Submissions S."/>
        </authorList>
    </citation>
    <scope>NUCLEOTIDE SEQUENCE [LARGE SCALE GENOMIC DNA]</scope>
    <source>
        <strain evidence="2">DSM 22720</strain>
    </source>
</reference>
<evidence type="ECO:0000313" key="2">
    <source>
        <dbReference type="Proteomes" id="UP000190162"/>
    </source>
</evidence>
<accession>A0A1T4V4A8</accession>
<gene>
    <name evidence="1" type="ORF">SAMN02745132_03174</name>
</gene>
<name>A0A1T4V4A8_9GAMM</name>
<sequence length="209" mass="23466">MATGYVLDTGFFYELALEPPLPQPYPVHFTSYVSASCSKPNVQTGWPQSPAASRGFPIANFYHRDFKNSLFLTPKKLDLGFITGESSHSVELWSSYEQPLTLVELEKIRDTGISLIGNDQNGTLPAYGGHWSYALNVSRNVEFDVSAQFRWLFGIASAQLAVTGSKIVLWHHRPIFPLKQTWSWSNAVIEPIPVNSEFRMLSCQYNDSA</sequence>
<dbReference type="Proteomes" id="UP000190162">
    <property type="component" value="Unassembled WGS sequence"/>
</dbReference>
<proteinExistence type="predicted"/>
<organism evidence="1 2">
    <name type="scientific">Enterovibrio nigricans DSM 22720</name>
    <dbReference type="NCBI Taxonomy" id="1121868"/>
    <lineage>
        <taxon>Bacteria</taxon>
        <taxon>Pseudomonadati</taxon>
        <taxon>Pseudomonadota</taxon>
        <taxon>Gammaproteobacteria</taxon>
        <taxon>Vibrionales</taxon>
        <taxon>Vibrionaceae</taxon>
        <taxon>Enterovibrio</taxon>
    </lineage>
</organism>
<keyword evidence="2" id="KW-1185">Reference proteome</keyword>
<dbReference type="EMBL" id="FUXU01000046">
    <property type="protein sequence ID" value="SKA59704.1"/>
    <property type="molecule type" value="Genomic_DNA"/>
</dbReference>
<dbReference type="RefSeq" id="WP_078753409.1">
    <property type="nucleotide sequence ID" value="NZ_FUXU01000046.1"/>
</dbReference>
<dbReference type="AlphaFoldDB" id="A0A1T4V4A8"/>